<evidence type="ECO:0000259" key="3">
    <source>
        <dbReference type="PROSITE" id="PS50113"/>
    </source>
</evidence>
<dbReference type="InterPro" id="IPR029787">
    <property type="entry name" value="Nucleotide_cyclase"/>
</dbReference>
<dbReference type="EMBL" id="UOEA01000093">
    <property type="protein sequence ID" value="VAV85672.1"/>
    <property type="molecule type" value="Genomic_DNA"/>
</dbReference>
<dbReference type="GO" id="GO:0006355">
    <property type="term" value="P:regulation of DNA-templated transcription"/>
    <property type="evidence" value="ECO:0007669"/>
    <property type="project" value="InterPro"/>
</dbReference>
<dbReference type="Pfam" id="PF00990">
    <property type="entry name" value="GGDEF"/>
    <property type="match status" value="1"/>
</dbReference>
<accession>A0A3B0QZG7</accession>
<evidence type="ECO:0000313" key="5">
    <source>
        <dbReference type="EMBL" id="VAV85672.1"/>
    </source>
</evidence>
<dbReference type="CDD" id="cd01949">
    <property type="entry name" value="GGDEF"/>
    <property type="match status" value="1"/>
</dbReference>
<evidence type="ECO:0000259" key="4">
    <source>
        <dbReference type="PROSITE" id="PS50887"/>
    </source>
</evidence>
<reference evidence="5" key="1">
    <citation type="submission" date="2018-06" db="EMBL/GenBank/DDBJ databases">
        <authorList>
            <person name="Zhirakovskaya E."/>
        </authorList>
    </citation>
    <scope>NUCLEOTIDE SEQUENCE</scope>
</reference>
<protein>
    <submittedName>
        <fullName evidence="5">Diguanylate cyclase (GGDEF domain)</fullName>
    </submittedName>
</protein>
<dbReference type="PANTHER" id="PTHR45138:SF9">
    <property type="entry name" value="DIGUANYLATE CYCLASE DGCM-RELATED"/>
    <property type="match status" value="1"/>
</dbReference>
<dbReference type="NCBIfam" id="TIGR00254">
    <property type="entry name" value="GGDEF"/>
    <property type="match status" value="1"/>
</dbReference>
<dbReference type="InterPro" id="IPR001610">
    <property type="entry name" value="PAC"/>
</dbReference>
<dbReference type="GO" id="GO:0052621">
    <property type="term" value="F:diguanylate cyclase activity"/>
    <property type="evidence" value="ECO:0007669"/>
    <property type="project" value="TreeGrafter"/>
</dbReference>
<sequence length="492" mass="56304">MNDEDKSKEELLKELAELRQSLPGFEESYERHKQDELDVIEANKQSTFQAQRVPLGLIKWTTDFKVALWSDMAEHIFGFTRAEAEGKSGFDLIIPESNKELAVELWQQLLTREGGHRTISVNTAKDGTRLLCEWHNTPHVADDGSVVGVSSLVQDISGRKQAEGELKEYIDELVLLVKDRSIELMREVERHRQAEDELQLFRAALDSSADNIFLTDRATMHFVDVNDAACKDLGFTREEFLQMGPHDIKPDYTLHTMVREFDEVLRSDGEVGVIETIHLRKDGTQFPVELLLHSIMSGGRDIIVAVARDITERKVFEDRLKRLSTTDELTQALNRRKYLEIMDREVERVKRHATPLSLLIFDIDHFKAVNDTYGHDVGDEVLKAVAELVRDNVRKVDYFVRWGGEEFVIITPDTELFKAVIFADKLRARMEEHDFKTVGTITISIGVSTYEKDDTQETLMKRADEALYQAKQTGRNKVVSTEDLNVDNVPQA</sequence>
<feature type="domain" description="GGDEF" evidence="4">
    <location>
        <begin position="354"/>
        <end position="483"/>
    </location>
</feature>
<dbReference type="InterPro" id="IPR035965">
    <property type="entry name" value="PAS-like_dom_sf"/>
</dbReference>
<feature type="domain" description="PAS" evidence="2">
    <location>
        <begin position="65"/>
        <end position="113"/>
    </location>
</feature>
<feature type="domain" description="PAC" evidence="3">
    <location>
        <begin position="112"/>
        <end position="168"/>
    </location>
</feature>
<dbReference type="FunFam" id="3.30.70.270:FF:000001">
    <property type="entry name" value="Diguanylate cyclase domain protein"/>
    <property type="match status" value="1"/>
</dbReference>
<dbReference type="SUPFAM" id="SSF55073">
    <property type="entry name" value="Nucleotide cyclase"/>
    <property type="match status" value="1"/>
</dbReference>
<dbReference type="PROSITE" id="PS50112">
    <property type="entry name" value="PAS"/>
    <property type="match status" value="2"/>
</dbReference>
<dbReference type="SUPFAM" id="SSF55785">
    <property type="entry name" value="PYP-like sensor domain (PAS domain)"/>
    <property type="match status" value="2"/>
</dbReference>
<dbReference type="Gene3D" id="3.30.70.270">
    <property type="match status" value="1"/>
</dbReference>
<dbReference type="PANTHER" id="PTHR45138">
    <property type="entry name" value="REGULATORY COMPONENTS OF SENSORY TRANSDUCTION SYSTEM"/>
    <property type="match status" value="1"/>
</dbReference>
<dbReference type="InterPro" id="IPR013767">
    <property type="entry name" value="PAS_fold"/>
</dbReference>
<dbReference type="Pfam" id="PF13426">
    <property type="entry name" value="PAS_9"/>
    <property type="match status" value="1"/>
</dbReference>
<dbReference type="InterPro" id="IPR043128">
    <property type="entry name" value="Rev_trsase/Diguanyl_cyclase"/>
</dbReference>
<name>A0A3B0QZG7_9ZZZZ</name>
<dbReference type="PROSITE" id="PS50113">
    <property type="entry name" value="PAC"/>
    <property type="match status" value="2"/>
</dbReference>
<dbReference type="SMART" id="SM00086">
    <property type="entry name" value="PAC"/>
    <property type="match status" value="2"/>
</dbReference>
<dbReference type="InterPro" id="IPR050469">
    <property type="entry name" value="Diguanylate_Cyclase"/>
</dbReference>
<dbReference type="Gene3D" id="3.30.450.20">
    <property type="entry name" value="PAS domain"/>
    <property type="match status" value="2"/>
</dbReference>
<evidence type="ECO:0000256" key="1">
    <source>
        <dbReference type="SAM" id="Coils"/>
    </source>
</evidence>
<dbReference type="Pfam" id="PF00989">
    <property type="entry name" value="PAS"/>
    <property type="match status" value="1"/>
</dbReference>
<dbReference type="CDD" id="cd00130">
    <property type="entry name" value="PAS"/>
    <property type="match status" value="2"/>
</dbReference>
<dbReference type="InterPro" id="IPR000160">
    <property type="entry name" value="GGDEF_dom"/>
</dbReference>
<gene>
    <name evidence="5" type="ORF">MNBD_DELTA01-2028</name>
</gene>
<keyword evidence="1" id="KW-0175">Coiled coil</keyword>
<organism evidence="5">
    <name type="scientific">hydrothermal vent metagenome</name>
    <dbReference type="NCBI Taxonomy" id="652676"/>
    <lineage>
        <taxon>unclassified sequences</taxon>
        <taxon>metagenomes</taxon>
        <taxon>ecological metagenomes</taxon>
    </lineage>
</organism>
<feature type="domain" description="PAS" evidence="2">
    <location>
        <begin position="197"/>
        <end position="241"/>
    </location>
</feature>
<proteinExistence type="predicted"/>
<feature type="domain" description="PAC" evidence="3">
    <location>
        <begin position="267"/>
        <end position="322"/>
    </location>
</feature>
<dbReference type="AlphaFoldDB" id="A0A3B0QZG7"/>
<dbReference type="SMART" id="SM00267">
    <property type="entry name" value="GGDEF"/>
    <property type="match status" value="1"/>
</dbReference>
<dbReference type="PROSITE" id="PS50887">
    <property type="entry name" value="GGDEF"/>
    <property type="match status" value="1"/>
</dbReference>
<dbReference type="InterPro" id="IPR000700">
    <property type="entry name" value="PAS-assoc_C"/>
</dbReference>
<evidence type="ECO:0000259" key="2">
    <source>
        <dbReference type="PROSITE" id="PS50112"/>
    </source>
</evidence>
<dbReference type="SMART" id="SM00091">
    <property type="entry name" value="PAS"/>
    <property type="match status" value="2"/>
</dbReference>
<feature type="coiled-coil region" evidence="1">
    <location>
        <begin position="1"/>
        <end position="28"/>
    </location>
</feature>
<dbReference type="NCBIfam" id="TIGR00229">
    <property type="entry name" value="sensory_box"/>
    <property type="match status" value="2"/>
</dbReference>
<dbReference type="InterPro" id="IPR000014">
    <property type="entry name" value="PAS"/>
</dbReference>